<keyword evidence="3" id="KW-1185">Reference proteome</keyword>
<gene>
    <name evidence="2" type="ORF">KQX54_000116</name>
</gene>
<dbReference type="Proteomes" id="UP000826195">
    <property type="component" value="Unassembled WGS sequence"/>
</dbReference>
<reference evidence="2 3" key="1">
    <citation type="journal article" date="2021" name="J. Hered.">
        <title>A chromosome-level genome assembly of the parasitoid wasp, Cotesia glomerata (Hymenoptera: Braconidae).</title>
        <authorList>
            <person name="Pinto B.J."/>
            <person name="Weis J.J."/>
            <person name="Gamble T."/>
            <person name="Ode P.J."/>
            <person name="Paul R."/>
            <person name="Zaspel J.M."/>
        </authorList>
    </citation>
    <scope>NUCLEOTIDE SEQUENCE [LARGE SCALE GENOMIC DNA]</scope>
    <source>
        <strain evidence="2">CgM1</strain>
    </source>
</reference>
<dbReference type="AlphaFoldDB" id="A0AAV7IYL6"/>
<evidence type="ECO:0000313" key="3">
    <source>
        <dbReference type="Proteomes" id="UP000826195"/>
    </source>
</evidence>
<feature type="region of interest" description="Disordered" evidence="1">
    <location>
        <begin position="1"/>
        <end position="50"/>
    </location>
</feature>
<name>A0AAV7IYL6_COTGL</name>
<evidence type="ECO:0000256" key="1">
    <source>
        <dbReference type="SAM" id="MobiDB-lite"/>
    </source>
</evidence>
<evidence type="ECO:0000313" key="2">
    <source>
        <dbReference type="EMBL" id="KAH0561979.1"/>
    </source>
</evidence>
<comment type="caution">
    <text evidence="2">The sequence shown here is derived from an EMBL/GenBank/DDBJ whole genome shotgun (WGS) entry which is preliminary data.</text>
</comment>
<accession>A0AAV7IYL6</accession>
<dbReference type="EMBL" id="JAHXZJ010000368">
    <property type="protein sequence ID" value="KAH0561979.1"/>
    <property type="molecule type" value="Genomic_DNA"/>
</dbReference>
<sequence length="91" mass="10217">MAKITNKMDGGGYPETATWGTEPRSRYPAKVTADTGESQRGCRHHEGKRGKVLEREPEAVGVRQPRGCAQQGAAQFEQQAGKLKRKYWWKT</sequence>
<proteinExistence type="predicted"/>
<organism evidence="2 3">
    <name type="scientific">Cotesia glomerata</name>
    <name type="common">Lepidopteran parasitic wasp</name>
    <name type="synonym">Apanteles glomeratus</name>
    <dbReference type="NCBI Taxonomy" id="32391"/>
    <lineage>
        <taxon>Eukaryota</taxon>
        <taxon>Metazoa</taxon>
        <taxon>Ecdysozoa</taxon>
        <taxon>Arthropoda</taxon>
        <taxon>Hexapoda</taxon>
        <taxon>Insecta</taxon>
        <taxon>Pterygota</taxon>
        <taxon>Neoptera</taxon>
        <taxon>Endopterygota</taxon>
        <taxon>Hymenoptera</taxon>
        <taxon>Apocrita</taxon>
        <taxon>Ichneumonoidea</taxon>
        <taxon>Braconidae</taxon>
        <taxon>Microgastrinae</taxon>
        <taxon>Cotesia</taxon>
    </lineage>
</organism>
<protein>
    <submittedName>
        <fullName evidence="2">Uncharacterized protein</fullName>
    </submittedName>
</protein>